<dbReference type="HOGENOM" id="CLU_022730_2_1_1"/>
<dbReference type="GO" id="GO:0005737">
    <property type="term" value="C:cytoplasm"/>
    <property type="evidence" value="ECO:0007669"/>
    <property type="project" value="TreeGrafter"/>
</dbReference>
<comment type="caution">
    <text evidence="2">The sequence shown here is derived from an EMBL/GenBank/DDBJ whole genome shotgun (WGS) entry which is preliminary data.</text>
</comment>
<dbReference type="InterPro" id="IPR036188">
    <property type="entry name" value="FAD/NAD-bd_sf"/>
</dbReference>
<feature type="domain" description="FAD dependent oxidoreductase" evidence="1">
    <location>
        <begin position="49"/>
        <end position="443"/>
    </location>
</feature>
<dbReference type="Gene3D" id="3.30.9.10">
    <property type="entry name" value="D-Amino Acid Oxidase, subunit A, domain 2"/>
    <property type="match status" value="1"/>
</dbReference>
<dbReference type="EMBL" id="AMWN01000006">
    <property type="protein sequence ID" value="EXJ83255.1"/>
    <property type="molecule type" value="Genomic_DNA"/>
</dbReference>
<keyword evidence="3" id="KW-1185">Reference proteome</keyword>
<dbReference type="PANTHER" id="PTHR13847:SF213">
    <property type="entry name" value="DEPENDENT OXIDOREDUCTASE, PUTATIVE-RELATED"/>
    <property type="match status" value="1"/>
</dbReference>
<evidence type="ECO:0000259" key="1">
    <source>
        <dbReference type="Pfam" id="PF01266"/>
    </source>
</evidence>
<accession>W9Y0T5</accession>
<dbReference type="RefSeq" id="XP_007725941.1">
    <property type="nucleotide sequence ID" value="XM_007727751.1"/>
</dbReference>
<dbReference type="OrthoDB" id="512662at2759"/>
<evidence type="ECO:0000313" key="2">
    <source>
        <dbReference type="EMBL" id="EXJ83255.1"/>
    </source>
</evidence>
<dbReference type="Gene3D" id="3.50.50.60">
    <property type="entry name" value="FAD/NAD(P)-binding domain"/>
    <property type="match status" value="1"/>
</dbReference>
<proteinExistence type="predicted"/>
<name>W9Y0T5_9EURO</name>
<reference evidence="2 3" key="1">
    <citation type="submission" date="2013-03" db="EMBL/GenBank/DDBJ databases">
        <title>The Genome Sequence of Capronia coronata CBS 617.96.</title>
        <authorList>
            <consortium name="The Broad Institute Genomics Platform"/>
            <person name="Cuomo C."/>
            <person name="de Hoog S."/>
            <person name="Gorbushina A."/>
            <person name="Walker B."/>
            <person name="Young S.K."/>
            <person name="Zeng Q."/>
            <person name="Gargeya S."/>
            <person name="Fitzgerald M."/>
            <person name="Haas B."/>
            <person name="Abouelleil A."/>
            <person name="Allen A.W."/>
            <person name="Alvarado L."/>
            <person name="Arachchi H.M."/>
            <person name="Berlin A.M."/>
            <person name="Chapman S.B."/>
            <person name="Gainer-Dewar J."/>
            <person name="Goldberg J."/>
            <person name="Griggs A."/>
            <person name="Gujja S."/>
            <person name="Hansen M."/>
            <person name="Howarth C."/>
            <person name="Imamovic A."/>
            <person name="Ireland A."/>
            <person name="Larimer J."/>
            <person name="McCowan C."/>
            <person name="Murphy C."/>
            <person name="Pearson M."/>
            <person name="Poon T.W."/>
            <person name="Priest M."/>
            <person name="Roberts A."/>
            <person name="Saif S."/>
            <person name="Shea T."/>
            <person name="Sisk P."/>
            <person name="Sykes S."/>
            <person name="Wortman J."/>
            <person name="Nusbaum C."/>
            <person name="Birren B."/>
        </authorList>
    </citation>
    <scope>NUCLEOTIDE SEQUENCE [LARGE SCALE GENOMIC DNA]</scope>
    <source>
        <strain evidence="2 3">CBS 617.96</strain>
    </source>
</reference>
<protein>
    <recommendedName>
        <fullName evidence="1">FAD dependent oxidoreductase domain-containing protein</fullName>
    </recommendedName>
</protein>
<dbReference type="SUPFAM" id="SSF51905">
    <property type="entry name" value="FAD/NAD(P)-binding domain"/>
    <property type="match status" value="1"/>
</dbReference>
<dbReference type="Pfam" id="PF01266">
    <property type="entry name" value="DAO"/>
    <property type="match status" value="1"/>
</dbReference>
<dbReference type="Proteomes" id="UP000019484">
    <property type="component" value="Unassembled WGS sequence"/>
</dbReference>
<organism evidence="2 3">
    <name type="scientific">Capronia coronata CBS 617.96</name>
    <dbReference type="NCBI Taxonomy" id="1182541"/>
    <lineage>
        <taxon>Eukaryota</taxon>
        <taxon>Fungi</taxon>
        <taxon>Dikarya</taxon>
        <taxon>Ascomycota</taxon>
        <taxon>Pezizomycotina</taxon>
        <taxon>Eurotiomycetes</taxon>
        <taxon>Chaetothyriomycetidae</taxon>
        <taxon>Chaetothyriales</taxon>
        <taxon>Herpotrichiellaceae</taxon>
        <taxon>Capronia</taxon>
    </lineage>
</organism>
<dbReference type="eggNOG" id="ENOG502SK7Z">
    <property type="taxonomic scope" value="Eukaryota"/>
</dbReference>
<dbReference type="AlphaFoldDB" id="W9Y0T5"/>
<gene>
    <name evidence="2" type="ORF">A1O1_06874</name>
</gene>
<dbReference type="PANTHER" id="PTHR13847">
    <property type="entry name" value="SARCOSINE DEHYDROGENASE-RELATED"/>
    <property type="match status" value="1"/>
</dbReference>
<evidence type="ECO:0000313" key="3">
    <source>
        <dbReference type="Proteomes" id="UP000019484"/>
    </source>
</evidence>
<dbReference type="GeneID" id="19161740"/>
<sequence>MAPITEAYLTTLATADPGLPVPRPTTPHWLKDPHALAQVQSASLPKAVDVVVIGSGITALSIARTLLSQSPSIRVTILEARALCSGATGRNGGQIVTYGAAAYSQAKRVLGAEAATKFVDFTFDNVAAMSEAVKEYAMTESEYRQVRRIRCFTDPEYFKKACESIAEYERDNPKSKHINTYTVVDAQQLLKDHGIHGVAGGIIYPAAAFWPYRFIAKTYQTLLNQYPSRFSIETETSVTRVLHDSQGENVYPYAVETSRGLLRATHVVHATNGHAGHLLPALRGRIVPYCGTMTVQDYGTAVPNRGDQNTWSVHQKPQLDESTGALASGTYYVQQNAVTGQFWFGGEFKTLEETLSADDSSKSEGSVEHLKQRLAQFFGLKPRPDTCLVSAWSGVMGFTCDGFPLVARLPKSLTSRDGTGEWIAAGFNGMGMSMCLLAGKGLALKILGFDVSDWFPESAFGLSSDRLQSRLTVRATVDDFLSDYQSAIKATKSTKDAQVAEAGGITQAKL</sequence>
<dbReference type="InterPro" id="IPR006076">
    <property type="entry name" value="FAD-dep_OxRdtase"/>
</dbReference>
<dbReference type="STRING" id="1182541.W9Y0T5"/>